<evidence type="ECO:0000256" key="6">
    <source>
        <dbReference type="ARBA" id="ARBA00022856"/>
    </source>
</evidence>
<evidence type="ECO:0000256" key="4">
    <source>
        <dbReference type="ARBA" id="ARBA00022519"/>
    </source>
</evidence>
<dbReference type="GO" id="GO:0015031">
    <property type="term" value="P:protein transport"/>
    <property type="evidence" value="ECO:0007669"/>
    <property type="project" value="UniProtKB-KW"/>
</dbReference>
<evidence type="ECO:0000256" key="3">
    <source>
        <dbReference type="ARBA" id="ARBA00022475"/>
    </source>
</evidence>
<dbReference type="GO" id="GO:0015833">
    <property type="term" value="P:peptide transport"/>
    <property type="evidence" value="ECO:0007669"/>
    <property type="project" value="UniProtKB-KW"/>
</dbReference>
<evidence type="ECO:0000256" key="12">
    <source>
        <dbReference type="RuleBase" id="RU363032"/>
    </source>
</evidence>
<keyword evidence="7" id="KW-0653">Protein transport</keyword>
<feature type="transmembrane region" description="Helical" evidence="12">
    <location>
        <begin position="59"/>
        <end position="81"/>
    </location>
</feature>
<proteinExistence type="inferred from homology"/>
<evidence type="ECO:0000256" key="2">
    <source>
        <dbReference type="ARBA" id="ARBA00022448"/>
    </source>
</evidence>
<feature type="transmembrane region" description="Helical" evidence="12">
    <location>
        <begin position="271"/>
        <end position="292"/>
    </location>
</feature>
<evidence type="ECO:0000256" key="10">
    <source>
        <dbReference type="ARBA" id="ARBA00024202"/>
    </source>
</evidence>
<evidence type="ECO:0000256" key="7">
    <source>
        <dbReference type="ARBA" id="ARBA00022927"/>
    </source>
</evidence>
<dbReference type="GO" id="GO:0055085">
    <property type="term" value="P:transmembrane transport"/>
    <property type="evidence" value="ECO:0007669"/>
    <property type="project" value="InterPro"/>
</dbReference>
<dbReference type="Pfam" id="PF00528">
    <property type="entry name" value="BPD_transp_1"/>
    <property type="match status" value="1"/>
</dbReference>
<evidence type="ECO:0000256" key="5">
    <source>
        <dbReference type="ARBA" id="ARBA00022692"/>
    </source>
</evidence>
<feature type="transmembrane region" description="Helical" evidence="12">
    <location>
        <begin position="214"/>
        <end position="233"/>
    </location>
</feature>
<dbReference type="PANTHER" id="PTHR43386:SF2">
    <property type="entry name" value="OLIGOPEPTIDE TRANSPORT SYSTEM PERMEASE PROTEIN OPPC"/>
    <property type="match status" value="1"/>
</dbReference>
<dbReference type="InterPro" id="IPR025966">
    <property type="entry name" value="OppC_N"/>
</dbReference>
<evidence type="ECO:0000256" key="1">
    <source>
        <dbReference type="ARBA" id="ARBA00004429"/>
    </source>
</evidence>
<comment type="similarity">
    <text evidence="10">Belongs to the binding-protein-dependent transport system permease family. OppBC subfamily.</text>
</comment>
<feature type="transmembrane region" description="Helical" evidence="12">
    <location>
        <begin position="329"/>
        <end position="350"/>
    </location>
</feature>
<feature type="transmembrane region" description="Helical" evidence="12">
    <location>
        <begin position="182"/>
        <end position="202"/>
    </location>
</feature>
<keyword evidence="9 12" id="KW-0472">Membrane</keyword>
<dbReference type="AlphaFoldDB" id="A0A6N2UN50"/>
<dbReference type="Gene3D" id="1.10.3720.10">
    <property type="entry name" value="MetI-like"/>
    <property type="match status" value="1"/>
</dbReference>
<dbReference type="GO" id="GO:0005886">
    <property type="term" value="C:plasma membrane"/>
    <property type="evidence" value="ECO:0007669"/>
    <property type="project" value="UniProtKB-SubCell"/>
</dbReference>
<keyword evidence="8 12" id="KW-1133">Transmembrane helix</keyword>
<dbReference type="SUPFAM" id="SSF161098">
    <property type="entry name" value="MetI-like"/>
    <property type="match status" value="1"/>
</dbReference>
<keyword evidence="2 12" id="KW-0813">Transport</keyword>
<gene>
    <name evidence="14" type="primary">dppC_2</name>
    <name evidence="14" type="ORF">BHLFYP23_00581</name>
</gene>
<evidence type="ECO:0000256" key="9">
    <source>
        <dbReference type="ARBA" id="ARBA00023136"/>
    </source>
</evidence>
<protein>
    <recommendedName>
        <fullName evidence="11">Oligopeptide transport system permease protein OppC</fullName>
    </recommendedName>
</protein>
<accession>A0A6N2UN50</accession>
<dbReference type="CDD" id="cd06261">
    <property type="entry name" value="TM_PBP2"/>
    <property type="match status" value="1"/>
</dbReference>
<reference evidence="14" key="1">
    <citation type="submission" date="2019-11" db="EMBL/GenBank/DDBJ databases">
        <authorList>
            <person name="Feng L."/>
        </authorList>
    </citation>
    <scope>NUCLEOTIDE SEQUENCE</scope>
    <source>
        <strain evidence="14">BhanseniiLFYP23</strain>
    </source>
</reference>
<dbReference type="InterPro" id="IPR035906">
    <property type="entry name" value="MetI-like_sf"/>
</dbReference>
<sequence>MENTNKNLDQMPKKSPFSFQVDLSKFEKATDEEKRQQEVMSESSTFFKDGMRKLMKNPLAVGSIIVLLLIILTIVITPYVVPYKYSQIVTVNGKRDKTAANMAPFQYSDLEKEYMKEGGEVFPHIMGTDEMGRDYFVRVVYGTRISLLVGVFASCIVVLIGVIYGSVSGYFGGKVDLVMMRIVDIIYSLPDMLMIILLSVVLRETLNLDAIPALSKLGTNMISLFIVFGLLYWTSMARMVRGQILTIKQNEYVLAAKVSGAKPGRIIRRHILPNCVSVIIISAALQIPSAIFTESFLSFVGLGVQAPMPSLGSLANAARAGISAYPYKLIFPALMIGLITLSFNLIGDGLRDAFDPKLRR</sequence>
<dbReference type="PANTHER" id="PTHR43386">
    <property type="entry name" value="OLIGOPEPTIDE TRANSPORT SYSTEM PERMEASE PROTEIN APPC"/>
    <property type="match status" value="1"/>
</dbReference>
<name>A0A6N2UN50_BLAHA</name>
<dbReference type="EMBL" id="CACRSY010000014">
    <property type="protein sequence ID" value="VYT20045.1"/>
    <property type="molecule type" value="Genomic_DNA"/>
</dbReference>
<organism evidence="14">
    <name type="scientific">Blautia hansenii</name>
    <name type="common">Ruminococcus hansenii</name>
    <dbReference type="NCBI Taxonomy" id="1322"/>
    <lineage>
        <taxon>Bacteria</taxon>
        <taxon>Bacillati</taxon>
        <taxon>Bacillota</taxon>
        <taxon>Clostridia</taxon>
        <taxon>Lachnospirales</taxon>
        <taxon>Lachnospiraceae</taxon>
        <taxon>Blautia</taxon>
    </lineage>
</organism>
<keyword evidence="5 12" id="KW-0812">Transmembrane</keyword>
<dbReference type="InterPro" id="IPR050366">
    <property type="entry name" value="BP-dependent_transpt_permease"/>
</dbReference>
<feature type="domain" description="ABC transmembrane type-1" evidence="13">
    <location>
        <begin position="143"/>
        <end position="347"/>
    </location>
</feature>
<evidence type="ECO:0000256" key="8">
    <source>
        <dbReference type="ARBA" id="ARBA00022989"/>
    </source>
</evidence>
<keyword evidence="3" id="KW-1003">Cell membrane</keyword>
<dbReference type="RefSeq" id="WP_117468438.1">
    <property type="nucleotide sequence ID" value="NZ_CACRSY010000014.1"/>
</dbReference>
<evidence type="ECO:0000313" key="14">
    <source>
        <dbReference type="EMBL" id="VYT20045.1"/>
    </source>
</evidence>
<keyword evidence="4" id="KW-0997">Cell inner membrane</keyword>
<keyword evidence="6" id="KW-0571">Peptide transport</keyword>
<feature type="transmembrane region" description="Helical" evidence="12">
    <location>
        <begin position="145"/>
        <end position="170"/>
    </location>
</feature>
<evidence type="ECO:0000256" key="11">
    <source>
        <dbReference type="ARBA" id="ARBA00072251"/>
    </source>
</evidence>
<dbReference type="PROSITE" id="PS50928">
    <property type="entry name" value="ABC_TM1"/>
    <property type="match status" value="1"/>
</dbReference>
<dbReference type="InterPro" id="IPR000515">
    <property type="entry name" value="MetI-like"/>
</dbReference>
<dbReference type="Pfam" id="PF12911">
    <property type="entry name" value="OppC_N"/>
    <property type="match status" value="1"/>
</dbReference>
<evidence type="ECO:0000259" key="13">
    <source>
        <dbReference type="PROSITE" id="PS50928"/>
    </source>
</evidence>
<comment type="subcellular location">
    <subcellularLocation>
        <location evidence="1">Cell inner membrane</location>
        <topology evidence="1">Multi-pass membrane protein</topology>
    </subcellularLocation>
    <subcellularLocation>
        <location evidence="12">Cell membrane</location>
        <topology evidence="12">Multi-pass membrane protein</topology>
    </subcellularLocation>
</comment>